<dbReference type="AlphaFoldDB" id="A0A5J4RKJ2"/>
<name>A0A5J4RKJ2_9ZZZZ</name>
<protein>
    <recommendedName>
        <fullName evidence="2">Outer membrane protein beta-barrel domain-containing protein</fullName>
    </recommendedName>
</protein>
<proteinExistence type="predicted"/>
<gene>
    <name evidence="1" type="ORF">EZS27_017250</name>
</gene>
<reference evidence="1" key="1">
    <citation type="submission" date="2019-03" db="EMBL/GenBank/DDBJ databases">
        <title>Single cell metagenomics reveals metabolic interactions within the superorganism composed of flagellate Streblomastix strix and complex community of Bacteroidetes bacteria on its surface.</title>
        <authorList>
            <person name="Treitli S.C."/>
            <person name="Kolisko M."/>
            <person name="Husnik F."/>
            <person name="Keeling P."/>
            <person name="Hampl V."/>
        </authorList>
    </citation>
    <scope>NUCLEOTIDE SEQUENCE</scope>
    <source>
        <strain evidence="1">STM</strain>
    </source>
</reference>
<dbReference type="EMBL" id="SNRY01000999">
    <property type="protein sequence ID" value="KAA6334427.1"/>
    <property type="molecule type" value="Genomic_DNA"/>
</dbReference>
<dbReference type="SUPFAM" id="SSF56935">
    <property type="entry name" value="Porins"/>
    <property type="match status" value="1"/>
</dbReference>
<comment type="caution">
    <text evidence="1">The sequence shown here is derived from an EMBL/GenBank/DDBJ whole genome shotgun (WGS) entry which is preliminary data.</text>
</comment>
<sequence>MIRKTTILIVFNVFTGLLFAQQVDLEKIGKIGSNKPIAISGGLSAGNVFYGGNQQSGRQDWTYYLNGTVNFNLFGQVNIPLSMNLTNLGANLSYPSLPNRLSFHPTYKWVTGHIGDVSMNFSSYTLSGHQFTGAGVDLTPGKLKIGVMGGRLLKRVEYDVSNPSVMPNYSRIGAGVKVQYDDAKYSVGMIYFGAKDKAESSMFQTMDSLGITPMQNNAFSWNATLNLIKNMNLTVEYAISLLTRDSRAPEEDGSFIDGILGRKTSTSAYHAVNARLNYQLQKNTIGIGYERIDPGYKTLGAYYFNNDYENITLNFARPFLKNDKANVAVSFGAQHDNLDNTKEESSEKYVGSVNLNYNPTENLQTSLNFSTFQSYRNIKSQFDYINETSPYDNMDTLRFVQLTQNLDASIMYTFKKTEKQQQRINLNASYQESADRQGGISLPGNVSRFLNSALGYGIQFIPQGINITSSVNASYNYGGAIESYTIGPMIGVTASFFKKKLTAGASTAYNMNINEGNVQAKVLNCRANASYRIKKRHNFNASIVWQNRDIKDKKKTDAVTATVAYTYSF</sequence>
<organism evidence="1">
    <name type="scientific">termite gut metagenome</name>
    <dbReference type="NCBI Taxonomy" id="433724"/>
    <lineage>
        <taxon>unclassified sequences</taxon>
        <taxon>metagenomes</taxon>
        <taxon>organismal metagenomes</taxon>
    </lineage>
</organism>
<evidence type="ECO:0008006" key="2">
    <source>
        <dbReference type="Google" id="ProtNLM"/>
    </source>
</evidence>
<evidence type="ECO:0000313" key="1">
    <source>
        <dbReference type="EMBL" id="KAA6334427.1"/>
    </source>
</evidence>
<accession>A0A5J4RKJ2</accession>